<feature type="region of interest" description="Disordered" evidence="1">
    <location>
        <begin position="53"/>
        <end position="78"/>
    </location>
</feature>
<feature type="compositionally biased region" description="Basic and acidic residues" evidence="1">
    <location>
        <begin position="53"/>
        <end position="66"/>
    </location>
</feature>
<name>A0A0S4USS8_RALSL</name>
<dbReference type="EMBL" id="LN899822">
    <property type="protein sequence ID" value="CUV59882.1"/>
    <property type="molecule type" value="Genomic_DNA"/>
</dbReference>
<dbReference type="AlphaFoldDB" id="A0A0S4USS8"/>
<sequence>MTQITARSISCALFRATHSRRFQPYAEAAVLWQAGFADVQLGQHLDPVQDFARRSRAGEGRPRHQDAIQPQLDVEARA</sequence>
<dbReference type="EMBL" id="LN899823">
    <property type="protein sequence ID" value="CUV25227.1"/>
    <property type="molecule type" value="Genomic_DNA"/>
</dbReference>
<accession>A0A0S4USS8</accession>
<reference evidence="2" key="1">
    <citation type="submission" date="2015-10" db="EMBL/GenBank/DDBJ databases">
        <authorList>
            <person name="Gilbert D.G."/>
        </authorList>
    </citation>
    <scope>NUCLEOTIDE SEQUENCE</scope>
    <source>
        <strain evidence="2">Phyl III-seqv23</strain>
    </source>
</reference>
<gene>
    <name evidence="3" type="ORF">RD1301_v1_620027</name>
    <name evidence="2" type="ORF">RUN1744_v1_840154</name>
</gene>
<protein>
    <submittedName>
        <fullName evidence="2">Uncharacterized protein</fullName>
    </submittedName>
</protein>
<evidence type="ECO:0000313" key="2">
    <source>
        <dbReference type="EMBL" id="CUV25227.1"/>
    </source>
</evidence>
<evidence type="ECO:0000256" key="1">
    <source>
        <dbReference type="SAM" id="MobiDB-lite"/>
    </source>
</evidence>
<organism evidence="2">
    <name type="scientific">Ralstonia solanacearum</name>
    <name type="common">Pseudomonas solanacearum</name>
    <dbReference type="NCBI Taxonomy" id="305"/>
    <lineage>
        <taxon>Bacteria</taxon>
        <taxon>Pseudomonadati</taxon>
        <taxon>Pseudomonadota</taxon>
        <taxon>Betaproteobacteria</taxon>
        <taxon>Burkholderiales</taxon>
        <taxon>Burkholderiaceae</taxon>
        <taxon>Ralstonia</taxon>
        <taxon>Ralstonia solanacearum species complex</taxon>
    </lineage>
</organism>
<proteinExistence type="predicted"/>
<evidence type="ECO:0000313" key="3">
    <source>
        <dbReference type="EMBL" id="CUV59882.1"/>
    </source>
</evidence>